<evidence type="ECO:0000256" key="1">
    <source>
        <dbReference type="ARBA" id="ARBA00010062"/>
    </source>
</evidence>
<organism evidence="5 6">
    <name type="scientific">Dulcicalothrix desertica PCC 7102</name>
    <dbReference type="NCBI Taxonomy" id="232991"/>
    <lineage>
        <taxon>Bacteria</taxon>
        <taxon>Bacillati</taxon>
        <taxon>Cyanobacteriota</taxon>
        <taxon>Cyanophyceae</taxon>
        <taxon>Nostocales</taxon>
        <taxon>Calotrichaceae</taxon>
        <taxon>Dulcicalothrix</taxon>
    </lineage>
</organism>
<dbReference type="InterPro" id="IPR028081">
    <property type="entry name" value="Leu-bd"/>
</dbReference>
<dbReference type="CDD" id="cd06268">
    <property type="entry name" value="PBP1_ABC_transporter_LIVBP-like"/>
    <property type="match status" value="1"/>
</dbReference>
<proteinExistence type="inferred from homology"/>
<protein>
    <recommendedName>
        <fullName evidence="4">Leucine-binding protein domain-containing protein</fullName>
    </recommendedName>
</protein>
<dbReference type="RefSeq" id="WP_127081573.1">
    <property type="nucleotide sequence ID" value="NZ_RSCL01000006.1"/>
</dbReference>
<name>A0A433VL64_9CYAN</name>
<evidence type="ECO:0000313" key="5">
    <source>
        <dbReference type="EMBL" id="RUT06821.1"/>
    </source>
</evidence>
<accession>A0A433VL64</accession>
<evidence type="ECO:0000256" key="3">
    <source>
        <dbReference type="SAM" id="Phobius"/>
    </source>
</evidence>
<sequence length="517" mass="57592">MQHNKDFIKLNIAIAIASVILGIGFWSLKNITQSPTNTSNAGSLSESTAHSDVQMSIGDKILLKREIAVDNPAFQSAKENGVRAMANKNYPEAVKYFEEALTIQRNAPETRIYLNNAKIGAEEAYTIAVAVPAIPQNNFNRGGTNRHPANALEMLRGFAQAQEEINQPDKRINGKRIKLLIVDDNDNRDNAANVARQIISNKNIIGVIGHRLTPVSKIAAPLYAKEKVVFIAPTGIYSDLNRSDYALNPDNRKRYVFRTDTDSEIAQKQLADYLESQNIKKVAIFYDSSKEITYSQELRRDFMKFFENKSQGREVIDSIDIATLDDKFFDKGKVDRVIQKGAEAILILPNFNSRESALNIISAMPPKSSGKSVQLIGDVSNLYRSITLSQGEKAEGMVMAVATQLTEQNKFYQDALSLWGGKIDLAWQTATSYDAAQIFIEALKGIQAQNRNVYREAIQEQICKKDFKATAASGETLQFDCDISSTPKDRVKLVQVTAPDTNKPNSEYSFKLVQDTK</sequence>
<dbReference type="InterPro" id="IPR051010">
    <property type="entry name" value="BCAA_transport"/>
</dbReference>
<evidence type="ECO:0000259" key="4">
    <source>
        <dbReference type="Pfam" id="PF13458"/>
    </source>
</evidence>
<dbReference type="PANTHER" id="PTHR30483:SF6">
    <property type="entry name" value="PERIPLASMIC BINDING PROTEIN OF ABC TRANSPORTER FOR NATURAL AMINO ACIDS"/>
    <property type="match status" value="1"/>
</dbReference>
<dbReference type="Proteomes" id="UP000271624">
    <property type="component" value="Unassembled WGS sequence"/>
</dbReference>
<keyword evidence="2" id="KW-0732">Signal</keyword>
<evidence type="ECO:0000256" key="2">
    <source>
        <dbReference type="ARBA" id="ARBA00022729"/>
    </source>
</evidence>
<dbReference type="AlphaFoldDB" id="A0A433VL64"/>
<reference evidence="5" key="1">
    <citation type="submission" date="2018-12" db="EMBL/GenBank/DDBJ databases">
        <authorList>
            <person name="Will S."/>
            <person name="Neumann-Schaal M."/>
            <person name="Henke P."/>
        </authorList>
    </citation>
    <scope>NUCLEOTIDE SEQUENCE</scope>
    <source>
        <strain evidence="5">PCC 7102</strain>
    </source>
</reference>
<comment type="caution">
    <text evidence="5">The sequence shown here is derived from an EMBL/GenBank/DDBJ whole genome shotgun (WGS) entry which is preliminary data.</text>
</comment>
<gene>
    <name evidence="5" type="ORF">DSM106972_030780</name>
</gene>
<reference evidence="5" key="2">
    <citation type="journal article" date="2019" name="Genome Biol. Evol.">
        <title>Day and night: Metabolic profiles and evolutionary relationships of six axenic non-marine cyanobacteria.</title>
        <authorList>
            <person name="Will S.E."/>
            <person name="Henke P."/>
            <person name="Boedeker C."/>
            <person name="Huang S."/>
            <person name="Brinkmann H."/>
            <person name="Rohde M."/>
            <person name="Jarek M."/>
            <person name="Friedl T."/>
            <person name="Seufert S."/>
            <person name="Schumacher M."/>
            <person name="Overmann J."/>
            <person name="Neumann-Schaal M."/>
            <person name="Petersen J."/>
        </authorList>
    </citation>
    <scope>NUCLEOTIDE SEQUENCE [LARGE SCALE GENOMIC DNA]</scope>
    <source>
        <strain evidence="5">PCC 7102</strain>
    </source>
</reference>
<comment type="similarity">
    <text evidence="1">Belongs to the leucine-binding protein family.</text>
</comment>
<evidence type="ECO:0000313" key="6">
    <source>
        <dbReference type="Proteomes" id="UP000271624"/>
    </source>
</evidence>
<keyword evidence="6" id="KW-1185">Reference proteome</keyword>
<dbReference type="OrthoDB" id="446586at2"/>
<dbReference type="EMBL" id="RSCL01000006">
    <property type="protein sequence ID" value="RUT06821.1"/>
    <property type="molecule type" value="Genomic_DNA"/>
</dbReference>
<feature type="transmembrane region" description="Helical" evidence="3">
    <location>
        <begin position="7"/>
        <end position="28"/>
    </location>
</feature>
<dbReference type="Pfam" id="PF13458">
    <property type="entry name" value="Peripla_BP_6"/>
    <property type="match status" value="1"/>
</dbReference>
<feature type="domain" description="Leucine-binding protein" evidence="4">
    <location>
        <begin position="153"/>
        <end position="459"/>
    </location>
</feature>
<dbReference type="Gene3D" id="3.40.50.2300">
    <property type="match status" value="2"/>
</dbReference>
<dbReference type="SUPFAM" id="SSF53822">
    <property type="entry name" value="Periplasmic binding protein-like I"/>
    <property type="match status" value="1"/>
</dbReference>
<keyword evidence="3" id="KW-0472">Membrane</keyword>
<dbReference type="PANTHER" id="PTHR30483">
    <property type="entry name" value="LEUCINE-SPECIFIC-BINDING PROTEIN"/>
    <property type="match status" value="1"/>
</dbReference>
<keyword evidence="3" id="KW-0812">Transmembrane</keyword>
<keyword evidence="3" id="KW-1133">Transmembrane helix</keyword>
<dbReference type="InterPro" id="IPR028082">
    <property type="entry name" value="Peripla_BP_I"/>
</dbReference>